<organism evidence="2 3">
    <name type="scientific">Toxoplasma gondii p89</name>
    <dbReference type="NCBI Taxonomy" id="943119"/>
    <lineage>
        <taxon>Eukaryota</taxon>
        <taxon>Sar</taxon>
        <taxon>Alveolata</taxon>
        <taxon>Apicomplexa</taxon>
        <taxon>Conoidasida</taxon>
        <taxon>Coccidia</taxon>
        <taxon>Eucoccidiorida</taxon>
        <taxon>Eimeriorina</taxon>
        <taxon>Sarcocystidae</taxon>
        <taxon>Toxoplasma</taxon>
    </lineage>
</organism>
<dbReference type="Proteomes" id="UP000028828">
    <property type="component" value="Unassembled WGS sequence"/>
</dbReference>
<name>A0A086K941_TOXGO</name>
<evidence type="ECO:0000313" key="3">
    <source>
        <dbReference type="Proteomes" id="UP000028828"/>
    </source>
</evidence>
<accession>A0A086K941</accession>
<feature type="compositionally biased region" description="Basic and acidic residues" evidence="1">
    <location>
        <begin position="36"/>
        <end position="50"/>
    </location>
</feature>
<feature type="compositionally biased region" description="Low complexity" evidence="1">
    <location>
        <begin position="93"/>
        <end position="105"/>
    </location>
</feature>
<comment type="caution">
    <text evidence="2">The sequence shown here is derived from an EMBL/GenBank/DDBJ whole genome shotgun (WGS) entry which is preliminary data.</text>
</comment>
<dbReference type="AlphaFoldDB" id="A0A086K941"/>
<evidence type="ECO:0000256" key="1">
    <source>
        <dbReference type="SAM" id="MobiDB-lite"/>
    </source>
</evidence>
<evidence type="ECO:0000313" key="2">
    <source>
        <dbReference type="EMBL" id="KFG40909.1"/>
    </source>
</evidence>
<feature type="region of interest" description="Disordered" evidence="1">
    <location>
        <begin position="1"/>
        <end position="105"/>
    </location>
</feature>
<dbReference type="VEuPathDB" id="ToxoDB:TGP89_310420"/>
<gene>
    <name evidence="2" type="ORF">TGP89_310420</name>
</gene>
<proteinExistence type="predicted"/>
<sequence>MGNCLSGGAQPARESGSAASPEKPANPEPAVPAAPVEKKESVVEQKKEETSEQPAQEASAPAATTEAAPAGETAEAATAEAAPVENAEEAKPAPEAATTEAAPAEPAKLAVEISEDRRKQTYVCVKWICPWVWWPVSFSWNCSLCLVREMWEVWLLVACTQSMRPQTRMQPRLSNRYKDCHSFDHRKDEKRGVPCGCQSEKGHGPWCRYF</sequence>
<dbReference type="EMBL" id="AEYI02001151">
    <property type="protein sequence ID" value="KFG40909.1"/>
    <property type="molecule type" value="Genomic_DNA"/>
</dbReference>
<reference evidence="2 3" key="1">
    <citation type="submission" date="2014-03" db="EMBL/GenBank/DDBJ databases">
        <authorList>
            <person name="Sibley D."/>
            <person name="Venepally P."/>
            <person name="Karamycheva S."/>
            <person name="Hadjithomas M."/>
            <person name="Khan A."/>
            <person name="Brunk B."/>
            <person name="Roos D."/>
            <person name="Caler E."/>
            <person name="Lorenzi H."/>
        </authorList>
    </citation>
    <scope>NUCLEOTIDE SEQUENCE [LARGE SCALE GENOMIC DNA]</scope>
    <source>
        <strain evidence="3">p89</strain>
    </source>
</reference>
<dbReference type="OrthoDB" id="10654159at2759"/>
<protein>
    <submittedName>
        <fullName evidence="2">Uncharacterized protein</fullName>
    </submittedName>
</protein>
<feature type="compositionally biased region" description="Low complexity" evidence="1">
    <location>
        <begin position="52"/>
        <end position="85"/>
    </location>
</feature>